<dbReference type="InterPro" id="IPR036895">
    <property type="entry name" value="Uracil-DNA_glycosylase-like_sf"/>
</dbReference>
<dbReference type="SUPFAM" id="SSF52141">
    <property type="entry name" value="Uracil-DNA glycosylase-like"/>
    <property type="match status" value="1"/>
</dbReference>
<evidence type="ECO:0000313" key="2">
    <source>
        <dbReference type="Proteomes" id="UP000566813"/>
    </source>
</evidence>
<comment type="caution">
    <text evidence="1">The sequence shown here is derived from an EMBL/GenBank/DDBJ whole genome shotgun (WGS) entry which is preliminary data.</text>
</comment>
<keyword evidence="2" id="KW-1185">Reference proteome</keyword>
<reference evidence="1 2" key="1">
    <citation type="submission" date="2020-08" db="EMBL/GenBank/DDBJ databases">
        <title>The genome sequence of type strain Novosphingobium flavum NBRC 111647.</title>
        <authorList>
            <person name="Liu Y."/>
        </authorList>
    </citation>
    <scope>NUCLEOTIDE SEQUENCE [LARGE SCALE GENOMIC DNA]</scope>
    <source>
        <strain evidence="1 2">NBRC 111647</strain>
    </source>
</reference>
<evidence type="ECO:0000313" key="1">
    <source>
        <dbReference type="EMBL" id="MBC2666266.1"/>
    </source>
</evidence>
<organism evidence="1 2">
    <name type="scientific">Novosphingobium flavum</name>
    <dbReference type="NCBI Taxonomy" id="1778672"/>
    <lineage>
        <taxon>Bacteria</taxon>
        <taxon>Pseudomonadati</taxon>
        <taxon>Pseudomonadota</taxon>
        <taxon>Alphaproteobacteria</taxon>
        <taxon>Sphingomonadales</taxon>
        <taxon>Sphingomonadaceae</taxon>
        <taxon>Novosphingobium</taxon>
    </lineage>
</organism>
<protein>
    <recommendedName>
        <fullName evidence="3">DNA polymerase</fullName>
    </recommendedName>
</protein>
<dbReference type="Gene3D" id="3.40.470.10">
    <property type="entry name" value="Uracil-DNA glycosylase-like domain"/>
    <property type="match status" value="1"/>
</dbReference>
<accession>A0A7X1KM49</accession>
<evidence type="ECO:0008006" key="3">
    <source>
        <dbReference type="Google" id="ProtNLM"/>
    </source>
</evidence>
<dbReference type="RefSeq" id="WP_185664558.1">
    <property type="nucleotide sequence ID" value="NZ_JACLAW010000008.1"/>
</dbReference>
<dbReference type="AlphaFoldDB" id="A0A7X1KM49"/>
<name>A0A7X1KM49_9SPHN</name>
<dbReference type="EMBL" id="JACLAW010000008">
    <property type="protein sequence ID" value="MBC2666266.1"/>
    <property type="molecule type" value="Genomic_DNA"/>
</dbReference>
<sequence length="259" mass="27758">MEGPTPQLTPQDVAAAFGWWRDAGVDLDFSDEVLPWLTADKDDDAPAPLPAAFTAPRAQIEAQAPSEQKIGGDRAAWPTALEHFADWWLTEPSLDAGQVRGRVPPRGPARAPLMVLVAQPEPTDGESLLSGPEGVFLTAMLAAMGHAPEQVYLAAALPRHTPLPDWDRLGAQGLGGVLCHHVRLAAPQRLLVLGSGILPLLGHDPAQNAQISPLFNHEGWTIPMMPAFELPAIAARPARKAGFWNRWLEFSGSGLNGDL</sequence>
<dbReference type="Proteomes" id="UP000566813">
    <property type="component" value="Unassembled WGS sequence"/>
</dbReference>
<proteinExistence type="predicted"/>
<gene>
    <name evidence="1" type="ORF">H7F51_12125</name>
</gene>